<feature type="region of interest" description="Disordered" evidence="1">
    <location>
        <begin position="62"/>
        <end position="83"/>
    </location>
</feature>
<comment type="caution">
    <text evidence="2">The sequence shown here is derived from an EMBL/GenBank/DDBJ whole genome shotgun (WGS) entry which is preliminary data.</text>
</comment>
<dbReference type="EMBL" id="JACXVP010000002">
    <property type="protein sequence ID" value="KAG5626194.1"/>
    <property type="molecule type" value="Genomic_DNA"/>
</dbReference>
<gene>
    <name evidence="2" type="ORF">H5410_011412</name>
</gene>
<keyword evidence="3" id="KW-1185">Reference proteome</keyword>
<dbReference type="Proteomes" id="UP000824120">
    <property type="component" value="Chromosome 2"/>
</dbReference>
<dbReference type="OrthoDB" id="1306056at2759"/>
<protein>
    <submittedName>
        <fullName evidence="2">Uncharacterized protein</fullName>
    </submittedName>
</protein>
<proteinExistence type="predicted"/>
<name>A0A9J6APV5_SOLCO</name>
<feature type="compositionally biased region" description="Basic and acidic residues" evidence="1">
    <location>
        <begin position="15"/>
        <end position="25"/>
    </location>
</feature>
<organism evidence="2 3">
    <name type="scientific">Solanum commersonii</name>
    <name type="common">Commerson's wild potato</name>
    <name type="synonym">Commerson's nightshade</name>
    <dbReference type="NCBI Taxonomy" id="4109"/>
    <lineage>
        <taxon>Eukaryota</taxon>
        <taxon>Viridiplantae</taxon>
        <taxon>Streptophyta</taxon>
        <taxon>Embryophyta</taxon>
        <taxon>Tracheophyta</taxon>
        <taxon>Spermatophyta</taxon>
        <taxon>Magnoliopsida</taxon>
        <taxon>eudicotyledons</taxon>
        <taxon>Gunneridae</taxon>
        <taxon>Pentapetalae</taxon>
        <taxon>asterids</taxon>
        <taxon>lamiids</taxon>
        <taxon>Solanales</taxon>
        <taxon>Solanaceae</taxon>
        <taxon>Solanoideae</taxon>
        <taxon>Solaneae</taxon>
        <taxon>Solanum</taxon>
    </lineage>
</organism>
<reference evidence="2 3" key="1">
    <citation type="submission" date="2020-09" db="EMBL/GenBank/DDBJ databases">
        <title>De no assembly of potato wild relative species, Solanum commersonii.</title>
        <authorList>
            <person name="Cho K."/>
        </authorList>
    </citation>
    <scope>NUCLEOTIDE SEQUENCE [LARGE SCALE GENOMIC DNA]</scope>
    <source>
        <strain evidence="2">LZ3.2</strain>
        <tissue evidence="2">Leaf</tissue>
    </source>
</reference>
<feature type="region of interest" description="Disordered" evidence="1">
    <location>
        <begin position="1"/>
        <end position="25"/>
    </location>
</feature>
<evidence type="ECO:0000256" key="1">
    <source>
        <dbReference type="SAM" id="MobiDB-lite"/>
    </source>
</evidence>
<dbReference type="AlphaFoldDB" id="A0A9J6APV5"/>
<evidence type="ECO:0000313" key="2">
    <source>
        <dbReference type="EMBL" id="KAG5626194.1"/>
    </source>
</evidence>
<evidence type="ECO:0000313" key="3">
    <source>
        <dbReference type="Proteomes" id="UP000824120"/>
    </source>
</evidence>
<accession>A0A9J6APV5</accession>
<sequence>MESTALFSKENNVLSEKEVHNPKPDKRCLNSSMDIHDALLRKTDEVTSKIWSSFLVDGRNLDSNLKLRSGPNLEPESDLDPELGSRVKNLVSSRGDGQVLDANELHSPSNHNATVDLQIETDSIGTMELLENIHQTYNSTILPCKSTLKKSRNSLVRHSFH</sequence>
<feature type="compositionally biased region" description="Polar residues" evidence="1">
    <location>
        <begin position="1"/>
        <end position="14"/>
    </location>
</feature>